<feature type="compositionally biased region" description="Polar residues" evidence="1">
    <location>
        <begin position="78"/>
        <end position="87"/>
    </location>
</feature>
<dbReference type="InterPro" id="IPR040206">
    <property type="entry name" value="Zds1/2"/>
</dbReference>
<dbReference type="GO" id="GO:0010971">
    <property type="term" value="P:positive regulation of G2/M transition of mitotic cell cycle"/>
    <property type="evidence" value="ECO:0007669"/>
    <property type="project" value="TreeGrafter"/>
</dbReference>
<accession>A0A9N9GJS5</accession>
<feature type="region of interest" description="Disordered" evidence="1">
    <location>
        <begin position="52"/>
        <end position="90"/>
    </location>
</feature>
<comment type="caution">
    <text evidence="3">The sequence shown here is derived from an EMBL/GenBank/DDBJ whole genome shotgun (WGS) entry which is preliminary data.</text>
</comment>
<evidence type="ECO:0000259" key="2">
    <source>
        <dbReference type="SMART" id="SM01327"/>
    </source>
</evidence>
<evidence type="ECO:0000256" key="1">
    <source>
        <dbReference type="SAM" id="MobiDB-lite"/>
    </source>
</evidence>
<evidence type="ECO:0000313" key="3">
    <source>
        <dbReference type="EMBL" id="CAG8607076.1"/>
    </source>
</evidence>
<protein>
    <submittedName>
        <fullName evidence="3">7041_t:CDS:1</fullName>
    </submittedName>
</protein>
<feature type="compositionally biased region" description="Basic and acidic residues" evidence="1">
    <location>
        <begin position="386"/>
        <end position="399"/>
    </location>
</feature>
<dbReference type="GO" id="GO:0005737">
    <property type="term" value="C:cytoplasm"/>
    <property type="evidence" value="ECO:0007669"/>
    <property type="project" value="TreeGrafter"/>
</dbReference>
<feature type="compositionally biased region" description="Acidic residues" evidence="1">
    <location>
        <begin position="721"/>
        <end position="733"/>
    </location>
</feature>
<feature type="domain" description="Protein Zds1 C-terminal" evidence="2">
    <location>
        <begin position="579"/>
        <end position="631"/>
    </location>
</feature>
<dbReference type="AlphaFoldDB" id="A0A9N9GJS5"/>
<feature type="region of interest" description="Disordered" evidence="1">
    <location>
        <begin position="192"/>
        <end position="223"/>
    </location>
</feature>
<feature type="region of interest" description="Disordered" evidence="1">
    <location>
        <begin position="697"/>
        <end position="864"/>
    </location>
</feature>
<organism evidence="3 4">
    <name type="scientific">Ambispora gerdemannii</name>
    <dbReference type="NCBI Taxonomy" id="144530"/>
    <lineage>
        <taxon>Eukaryota</taxon>
        <taxon>Fungi</taxon>
        <taxon>Fungi incertae sedis</taxon>
        <taxon>Mucoromycota</taxon>
        <taxon>Glomeromycotina</taxon>
        <taxon>Glomeromycetes</taxon>
        <taxon>Archaeosporales</taxon>
        <taxon>Ambisporaceae</taxon>
        <taxon>Ambispora</taxon>
    </lineage>
</organism>
<feature type="compositionally biased region" description="Polar residues" evidence="1">
    <location>
        <begin position="697"/>
        <end position="714"/>
    </location>
</feature>
<keyword evidence="4" id="KW-1185">Reference proteome</keyword>
<dbReference type="EMBL" id="CAJVPL010002331">
    <property type="protein sequence ID" value="CAG8607076.1"/>
    <property type="molecule type" value="Genomic_DNA"/>
</dbReference>
<feature type="compositionally biased region" description="Low complexity" evidence="1">
    <location>
        <begin position="781"/>
        <end position="804"/>
    </location>
</feature>
<feature type="region of interest" description="Disordered" evidence="1">
    <location>
        <begin position="637"/>
        <end position="676"/>
    </location>
</feature>
<evidence type="ECO:0000313" key="4">
    <source>
        <dbReference type="Proteomes" id="UP000789831"/>
    </source>
</evidence>
<dbReference type="GO" id="GO:0030010">
    <property type="term" value="P:establishment of cell polarity"/>
    <property type="evidence" value="ECO:0007669"/>
    <property type="project" value="TreeGrafter"/>
</dbReference>
<proteinExistence type="predicted"/>
<dbReference type="SMART" id="SM01327">
    <property type="entry name" value="Zds_C"/>
    <property type="match status" value="1"/>
</dbReference>
<feature type="compositionally biased region" description="Basic and acidic residues" evidence="1">
    <location>
        <begin position="643"/>
        <end position="659"/>
    </location>
</feature>
<dbReference type="PANTHER" id="PTHR28089">
    <property type="entry name" value="PROTEIN ZDS1-RELATED"/>
    <property type="match status" value="1"/>
</dbReference>
<name>A0A9N9GJS5_9GLOM</name>
<reference evidence="3" key="1">
    <citation type="submission" date="2021-06" db="EMBL/GenBank/DDBJ databases">
        <authorList>
            <person name="Kallberg Y."/>
            <person name="Tangrot J."/>
            <person name="Rosling A."/>
        </authorList>
    </citation>
    <scope>NUCLEOTIDE SEQUENCE</scope>
    <source>
        <strain evidence="3">MT106</strain>
    </source>
</reference>
<feature type="region of interest" description="Disordered" evidence="1">
    <location>
        <begin position="314"/>
        <end position="352"/>
    </location>
</feature>
<dbReference type="Proteomes" id="UP000789831">
    <property type="component" value="Unassembled WGS sequence"/>
</dbReference>
<dbReference type="InterPro" id="IPR013941">
    <property type="entry name" value="ZDS1_C"/>
</dbReference>
<feature type="region of interest" description="Disordered" evidence="1">
    <location>
        <begin position="375"/>
        <end position="404"/>
    </location>
</feature>
<gene>
    <name evidence="3" type="ORF">AGERDE_LOCUS9395</name>
</gene>
<feature type="compositionally biased region" description="Low complexity" evidence="1">
    <location>
        <begin position="63"/>
        <end position="77"/>
    </location>
</feature>
<dbReference type="PANTHER" id="PTHR28089:SF1">
    <property type="entry name" value="PROTEIN ZDS1-RELATED"/>
    <property type="match status" value="1"/>
</dbReference>
<dbReference type="Pfam" id="PF08632">
    <property type="entry name" value="Zds_C"/>
    <property type="match status" value="1"/>
</dbReference>
<dbReference type="OrthoDB" id="5589766at2759"/>
<feature type="compositionally biased region" description="Polar residues" evidence="1">
    <location>
        <begin position="832"/>
        <end position="844"/>
    </location>
</feature>
<sequence length="925" mass="101306">MSELLSPAPVPTLTKSKLSTETIVNNNSSAVIKQQLLQQKLIREETITQEQENANEDYKRTSTDSVTSTQTTDTTSSIGSINETSDGITENTTTTIPELTATAPESPVEIRVTSPGVVETTLKRRSIMGGNGGSDDDDLLDPGIRVQNDAAEEELHIETDDPSHLFWVPAHLHPEIAPNEFRKWLQNHAKDGFNAGPGSLRRRKSTLSHQYIPPENGDVEDEDSSRIVAKIAKKNENPVDGFDWESYGASEGNISPTSESSKLNILRRSLSLNLTPFMESSIFDQYSSPNVDSDVLVPRMAPALKRAARTKIRRNSVAGAHDPRKFSAHRRTKSTHIVSEKQKQAVPGASSLSLSHKLSQSNNESLVGLKIGVNNGEGSTIENNNNEEKDTELAPEPRRTSSLSPNAIEVGDTLQEGRIPISEQTRISLNVVILSKKIMSGKISPTSPTSTTAETATNTQIIKRSSTWSSWLPWSGNPEETRAKKLSKSHNKEAKIDREAKIEKVKFVDNKPIKEVENNNVNSIETVVKEKSSKISFSSIFPWNNKTKVAEDAFPSSTASTSTPATAATTAAATVQVINKKPKYTNYNRLPIHMERAIYRLSHVKLANPRRPLHEQVLISNMMFWYLSLINKQQAEYGGNHPQADKEAKKVKSKVGKERGGKRKRNNKQAGQSRRVSEIAYKAPQYDMQQAQIAQQYLSPHSPSAQDVSGSSPFINGAEADSTDENSDCESGEEFPAHTYHHYNNGYTSDGTSGGYLEDDNNSKKKMTGDLSGANGQQGHAENNGKGNSNEENANGSKNINNGNYKRPPPNTRPISNAGRPVSPNGRPKSPNGRSISPTSNSASRRSHPQEANRRPINSAAINARSPSAGSLLATGVSTGSVGIHDELSCKHFSISLTRPHETLKENQVVSQRKVSRMQKDFGLK</sequence>